<gene>
    <name evidence="1" type="ORF">H9761_05915</name>
</gene>
<dbReference type="EMBL" id="DWWS01000021">
    <property type="protein sequence ID" value="HJC23225.1"/>
    <property type="molecule type" value="Genomic_DNA"/>
</dbReference>
<proteinExistence type="predicted"/>
<evidence type="ECO:0000313" key="1">
    <source>
        <dbReference type="EMBL" id="HJC23225.1"/>
    </source>
</evidence>
<reference evidence="1" key="2">
    <citation type="submission" date="2021-04" db="EMBL/GenBank/DDBJ databases">
        <authorList>
            <person name="Gilroy R."/>
        </authorList>
    </citation>
    <scope>NUCLEOTIDE SEQUENCE</scope>
    <source>
        <strain evidence="1">USAMLcec2-132</strain>
    </source>
</reference>
<name>A0A9D2NEH5_9FIRM</name>
<evidence type="ECO:0000313" key="2">
    <source>
        <dbReference type="Proteomes" id="UP000823891"/>
    </source>
</evidence>
<protein>
    <submittedName>
        <fullName evidence="1">Uncharacterized protein</fullName>
    </submittedName>
</protein>
<organism evidence="1 2">
    <name type="scientific">Candidatus Eisenbergiella merdavium</name>
    <dbReference type="NCBI Taxonomy" id="2838551"/>
    <lineage>
        <taxon>Bacteria</taxon>
        <taxon>Bacillati</taxon>
        <taxon>Bacillota</taxon>
        <taxon>Clostridia</taxon>
        <taxon>Lachnospirales</taxon>
        <taxon>Lachnospiraceae</taxon>
        <taxon>Eisenbergiella</taxon>
    </lineage>
</organism>
<accession>A0A9D2NEH5</accession>
<dbReference type="AlphaFoldDB" id="A0A9D2NEH5"/>
<sequence>MVTFYTAIGICKLSKHKIPTIIVQEEEYGLGAQEFLIWSILAFRILTYKELRDAFYEKERELHILGEAEFDDYLNRLLHRGLAASGSSEVGIDALYLLLEGLQPKLVPRSPVTDFFCFLQLWILKKVPFRMAASSFYTERLSHREKKMLSLLRSRACSINELITATASAEDRQNCPDTPFFFANRDPVLIVISNLYLKQFLTFHP</sequence>
<comment type="caution">
    <text evidence="1">The sequence shown here is derived from an EMBL/GenBank/DDBJ whole genome shotgun (WGS) entry which is preliminary data.</text>
</comment>
<reference evidence="1" key="1">
    <citation type="journal article" date="2021" name="PeerJ">
        <title>Extensive microbial diversity within the chicken gut microbiome revealed by metagenomics and culture.</title>
        <authorList>
            <person name="Gilroy R."/>
            <person name="Ravi A."/>
            <person name="Getino M."/>
            <person name="Pursley I."/>
            <person name="Horton D.L."/>
            <person name="Alikhan N.F."/>
            <person name="Baker D."/>
            <person name="Gharbi K."/>
            <person name="Hall N."/>
            <person name="Watson M."/>
            <person name="Adriaenssens E.M."/>
            <person name="Foster-Nyarko E."/>
            <person name="Jarju S."/>
            <person name="Secka A."/>
            <person name="Antonio M."/>
            <person name="Oren A."/>
            <person name="Chaudhuri R.R."/>
            <person name="La Ragione R."/>
            <person name="Hildebrand F."/>
            <person name="Pallen M.J."/>
        </authorList>
    </citation>
    <scope>NUCLEOTIDE SEQUENCE</scope>
    <source>
        <strain evidence="1">USAMLcec2-132</strain>
    </source>
</reference>
<dbReference type="Proteomes" id="UP000823891">
    <property type="component" value="Unassembled WGS sequence"/>
</dbReference>